<dbReference type="WBParaSite" id="HPBE_0001175201-mRNA-1">
    <property type="protein sequence ID" value="HPBE_0001175201-mRNA-1"/>
    <property type="gene ID" value="HPBE_0001175201"/>
</dbReference>
<dbReference type="SUPFAM" id="SSF53822">
    <property type="entry name" value="Periplasmic binding protein-like I"/>
    <property type="match status" value="2"/>
</dbReference>
<proteinExistence type="predicted"/>
<reference evidence="3" key="2">
    <citation type="submission" date="2019-09" db="UniProtKB">
        <authorList>
            <consortium name="WormBaseParasite"/>
        </authorList>
    </citation>
    <scope>IDENTIFICATION</scope>
</reference>
<organism evidence="1">
    <name type="scientific">Heligmosomoides polygyrus</name>
    <name type="common">Parasitic roundworm</name>
    <dbReference type="NCBI Taxonomy" id="6339"/>
    <lineage>
        <taxon>Eukaryota</taxon>
        <taxon>Metazoa</taxon>
        <taxon>Ecdysozoa</taxon>
        <taxon>Nematoda</taxon>
        <taxon>Chromadorea</taxon>
        <taxon>Rhabditida</taxon>
        <taxon>Rhabditina</taxon>
        <taxon>Rhabditomorpha</taxon>
        <taxon>Strongyloidea</taxon>
        <taxon>Heligmosomidae</taxon>
        <taxon>Heligmosomoides</taxon>
    </lineage>
</organism>
<keyword evidence="2" id="KW-1185">Reference proteome</keyword>
<dbReference type="InterPro" id="IPR028082">
    <property type="entry name" value="Peripla_BP_I"/>
</dbReference>
<evidence type="ECO:0000313" key="2">
    <source>
        <dbReference type="Proteomes" id="UP000050761"/>
    </source>
</evidence>
<evidence type="ECO:0000313" key="3">
    <source>
        <dbReference type="WBParaSite" id="HPBE_0001175201-mRNA-1"/>
    </source>
</evidence>
<reference evidence="1 2" key="1">
    <citation type="submission" date="2018-11" db="EMBL/GenBank/DDBJ databases">
        <authorList>
            <consortium name="Pathogen Informatics"/>
        </authorList>
    </citation>
    <scope>NUCLEOTIDE SEQUENCE [LARGE SCALE GENOMIC DNA]</scope>
</reference>
<evidence type="ECO:0000313" key="1">
    <source>
        <dbReference type="EMBL" id="VDO89724.1"/>
    </source>
</evidence>
<name>A0A3P7ZZV0_HELPZ</name>
<dbReference type="OrthoDB" id="5851278at2759"/>
<protein>
    <submittedName>
        <fullName evidence="3">ANF_receptor domain-containing protein</fullName>
    </submittedName>
</protein>
<accession>A0A3P7ZZV0</accession>
<dbReference type="Gene3D" id="3.40.50.2300">
    <property type="match status" value="1"/>
</dbReference>
<dbReference type="Proteomes" id="UP000050761">
    <property type="component" value="Unassembled WGS sequence"/>
</dbReference>
<dbReference type="AlphaFoldDB" id="A0A3P7ZZV0"/>
<gene>
    <name evidence="1" type="ORF">HPBE_LOCUS11753</name>
</gene>
<dbReference type="EMBL" id="UZAH01027219">
    <property type="protein sequence ID" value="VDO89724.1"/>
    <property type="molecule type" value="Genomic_DNA"/>
</dbReference>
<sequence>MSCRVLNVGLLFVKDIPSMEITIGYSFTVGFDQCDEKLAVGKTVEMVRDLDIDAIIGPTCSNHKEPSREEIKLAERMARILKDFEARQLEVDEDEQMEVVEGEEDDWDPQDELMDVERQASTAIAAAVTAAFYDIPLFTWGLSTSSQLDSLVRFPTTGILLGIALRSVMLAHNWEQFAFIFSNVGDDQKCNIMNADIQVGALLFAVACFVLYKKVNLIEFKIDENYLN</sequence>